<evidence type="ECO:0000256" key="1">
    <source>
        <dbReference type="ARBA" id="ARBA00006641"/>
    </source>
</evidence>
<dbReference type="EMBL" id="MU004530">
    <property type="protein sequence ID" value="KAF2648604.1"/>
    <property type="molecule type" value="Genomic_DNA"/>
</dbReference>
<keyword evidence="2" id="KW-0645">Protease</keyword>
<dbReference type="Gene3D" id="3.40.630.20">
    <property type="entry name" value="Peptidase C15, pyroglutamyl peptidase I-like"/>
    <property type="match status" value="1"/>
</dbReference>
<protein>
    <submittedName>
        <fullName evidence="5">Peptidase C15, pyroglutamyl peptidase I-like protein</fullName>
    </submittedName>
</protein>
<comment type="similarity">
    <text evidence="1">Belongs to the peptidase C15 family.</text>
</comment>
<keyword evidence="6" id="KW-1185">Reference proteome</keyword>
<evidence type="ECO:0000256" key="3">
    <source>
        <dbReference type="ARBA" id="ARBA00022801"/>
    </source>
</evidence>
<dbReference type="SUPFAM" id="SSF53182">
    <property type="entry name" value="Pyrrolidone carboxyl peptidase (pyroglutamate aminopeptidase)"/>
    <property type="match status" value="1"/>
</dbReference>
<dbReference type="InterPro" id="IPR016125">
    <property type="entry name" value="Peptidase_C15-like"/>
</dbReference>
<organism evidence="5 6">
    <name type="scientific">Lophiostoma macrostomum CBS 122681</name>
    <dbReference type="NCBI Taxonomy" id="1314788"/>
    <lineage>
        <taxon>Eukaryota</taxon>
        <taxon>Fungi</taxon>
        <taxon>Dikarya</taxon>
        <taxon>Ascomycota</taxon>
        <taxon>Pezizomycotina</taxon>
        <taxon>Dothideomycetes</taxon>
        <taxon>Pleosporomycetidae</taxon>
        <taxon>Pleosporales</taxon>
        <taxon>Lophiostomataceae</taxon>
        <taxon>Lophiostoma</taxon>
    </lineage>
</organism>
<accession>A0A6A6SR25</accession>
<dbReference type="OrthoDB" id="407146at2759"/>
<reference evidence="5" key="1">
    <citation type="journal article" date="2020" name="Stud. Mycol.">
        <title>101 Dothideomycetes genomes: a test case for predicting lifestyles and emergence of pathogens.</title>
        <authorList>
            <person name="Haridas S."/>
            <person name="Albert R."/>
            <person name="Binder M."/>
            <person name="Bloem J."/>
            <person name="Labutti K."/>
            <person name="Salamov A."/>
            <person name="Andreopoulos B."/>
            <person name="Baker S."/>
            <person name="Barry K."/>
            <person name="Bills G."/>
            <person name="Bluhm B."/>
            <person name="Cannon C."/>
            <person name="Castanera R."/>
            <person name="Culley D."/>
            <person name="Daum C."/>
            <person name="Ezra D."/>
            <person name="Gonzalez J."/>
            <person name="Henrissat B."/>
            <person name="Kuo A."/>
            <person name="Liang C."/>
            <person name="Lipzen A."/>
            <person name="Lutzoni F."/>
            <person name="Magnuson J."/>
            <person name="Mondo S."/>
            <person name="Nolan M."/>
            <person name="Ohm R."/>
            <person name="Pangilinan J."/>
            <person name="Park H.-J."/>
            <person name="Ramirez L."/>
            <person name="Alfaro M."/>
            <person name="Sun H."/>
            <person name="Tritt A."/>
            <person name="Yoshinaga Y."/>
            <person name="Zwiers L.-H."/>
            <person name="Turgeon B."/>
            <person name="Goodwin S."/>
            <person name="Spatafora J."/>
            <person name="Crous P."/>
            <person name="Grigoriev I."/>
        </authorList>
    </citation>
    <scope>NUCLEOTIDE SEQUENCE</scope>
    <source>
        <strain evidence="5">CBS 122681</strain>
    </source>
</reference>
<proteinExistence type="inferred from homology"/>
<evidence type="ECO:0000313" key="5">
    <source>
        <dbReference type="EMBL" id="KAF2648604.1"/>
    </source>
</evidence>
<evidence type="ECO:0000256" key="4">
    <source>
        <dbReference type="ARBA" id="ARBA00022807"/>
    </source>
</evidence>
<dbReference type="AlphaFoldDB" id="A0A6A6SR25"/>
<dbReference type="GO" id="GO:0006508">
    <property type="term" value="P:proteolysis"/>
    <property type="evidence" value="ECO:0007669"/>
    <property type="project" value="UniProtKB-KW"/>
</dbReference>
<name>A0A6A6SR25_9PLEO</name>
<dbReference type="InterPro" id="IPR036440">
    <property type="entry name" value="Peptidase_C15-like_sf"/>
</dbReference>
<evidence type="ECO:0000313" key="6">
    <source>
        <dbReference type="Proteomes" id="UP000799324"/>
    </source>
</evidence>
<dbReference type="Proteomes" id="UP000799324">
    <property type="component" value="Unassembled WGS sequence"/>
</dbReference>
<keyword evidence="3" id="KW-0378">Hydrolase</keyword>
<dbReference type="PANTHER" id="PTHR23402">
    <property type="entry name" value="PROTEASE FAMILY C15 PYROGLUTAMYL-PEPTIDASE I-RELATED"/>
    <property type="match status" value="1"/>
</dbReference>
<keyword evidence="4" id="KW-0788">Thiol protease</keyword>
<gene>
    <name evidence="5" type="ORF">K491DRAFT_722424</name>
</gene>
<dbReference type="PANTHER" id="PTHR23402:SF1">
    <property type="entry name" value="PYROGLUTAMYL-PEPTIDASE I"/>
    <property type="match status" value="1"/>
</dbReference>
<dbReference type="GO" id="GO:0008234">
    <property type="term" value="F:cysteine-type peptidase activity"/>
    <property type="evidence" value="ECO:0007669"/>
    <property type="project" value="UniProtKB-KW"/>
</dbReference>
<sequence length="288" mass="31939">MPRTSTYAARQPPAEKSEDPVTVLVTGFGPFLAKYPRNSSWDIASTLPALLPATKDNPTPIHIHVYHEPIRVAYDTVTSLVPTLLPPNNPMYPSPDIILHIGLAAGREFFTLEKGAHGRGYDKIPDVDGGRFTDKAAEKLFPRSEFPPVLKTSFDVDDVLVRWRANLDPNITAQTSSLERRVSDGRPDVRLSPDAGNFMCGFIYWNSLAHYFSIKEDERPVVFLHVPDLSYSQEALDQGREVAVALIKALVESKRRVGVVDGVERVVRKESIDAMVADDRAGTDVNFA</sequence>
<evidence type="ECO:0000256" key="2">
    <source>
        <dbReference type="ARBA" id="ARBA00022670"/>
    </source>
</evidence>